<feature type="region of interest" description="Disordered" evidence="4">
    <location>
        <begin position="260"/>
        <end position="280"/>
    </location>
</feature>
<dbReference type="EMBL" id="CP002547">
    <property type="protein sequence ID" value="ADY55535.1"/>
    <property type="molecule type" value="Genomic_DNA"/>
</dbReference>
<reference evidence="6 7" key="1">
    <citation type="journal article" date="2011" name="Stand. Genomic Sci.">
        <title>Complete genome sequence of Syntrophobotulus glycolicus type strain (FlGlyR).</title>
        <authorList>
            <person name="Han C."/>
            <person name="Mwirichia R."/>
            <person name="Chertkov O."/>
            <person name="Held B."/>
            <person name="Lapidus A."/>
            <person name="Nolan M."/>
            <person name="Lucas S."/>
            <person name="Hammon N."/>
            <person name="Deshpande S."/>
            <person name="Cheng J.F."/>
            <person name="Tapia R."/>
            <person name="Goodwin L."/>
            <person name="Pitluck S."/>
            <person name="Huntemann M."/>
            <person name="Liolios K."/>
            <person name="Ivanova N."/>
            <person name="Pagani I."/>
            <person name="Mavromatis K."/>
            <person name="Ovchinikova G."/>
            <person name="Pati A."/>
            <person name="Chen A."/>
            <person name="Palaniappan K."/>
            <person name="Land M."/>
            <person name="Hauser L."/>
            <person name="Brambilla E.M."/>
            <person name="Rohde M."/>
            <person name="Spring S."/>
            <person name="Sikorski J."/>
            <person name="Goker M."/>
            <person name="Woyke T."/>
            <person name="Bristow J."/>
            <person name="Eisen J.A."/>
            <person name="Markowitz V."/>
            <person name="Hugenholtz P."/>
            <person name="Kyrpides N.C."/>
            <person name="Klenk H.P."/>
            <person name="Detter J.C."/>
        </authorList>
    </citation>
    <scope>NUCLEOTIDE SEQUENCE [LARGE SCALE GENOMIC DNA]</scope>
    <source>
        <strain evidence="7">DSM 8271 / FlGlyR</strain>
    </source>
</reference>
<dbReference type="SMART" id="SM00342">
    <property type="entry name" value="HTH_ARAC"/>
    <property type="match status" value="2"/>
</dbReference>
<protein>
    <submittedName>
        <fullName evidence="6">Transcriptional regulator, AraC family</fullName>
    </submittedName>
</protein>
<dbReference type="PROSITE" id="PS01124">
    <property type="entry name" value="HTH_ARAC_FAMILY_2"/>
    <property type="match status" value="2"/>
</dbReference>
<feature type="domain" description="HTH araC/xylS-type" evidence="5">
    <location>
        <begin position="429"/>
        <end position="527"/>
    </location>
</feature>
<organism evidence="6 7">
    <name type="scientific">Syntrophobotulus glycolicus (strain DSM 8271 / FlGlyR)</name>
    <dbReference type="NCBI Taxonomy" id="645991"/>
    <lineage>
        <taxon>Bacteria</taxon>
        <taxon>Bacillati</taxon>
        <taxon>Bacillota</taxon>
        <taxon>Clostridia</taxon>
        <taxon>Eubacteriales</taxon>
        <taxon>Desulfitobacteriaceae</taxon>
        <taxon>Syntrophobotulus</taxon>
    </lineage>
</organism>
<evidence type="ECO:0000256" key="1">
    <source>
        <dbReference type="ARBA" id="ARBA00023015"/>
    </source>
</evidence>
<dbReference type="HOGENOM" id="CLU_513792_0_0_9"/>
<dbReference type="PANTHER" id="PTHR43280">
    <property type="entry name" value="ARAC-FAMILY TRANSCRIPTIONAL REGULATOR"/>
    <property type="match status" value="1"/>
</dbReference>
<dbReference type="Gene3D" id="3.30.450.20">
    <property type="entry name" value="PAS domain"/>
    <property type="match status" value="2"/>
</dbReference>
<dbReference type="STRING" id="645991.Sgly_1218"/>
<evidence type="ECO:0000256" key="4">
    <source>
        <dbReference type="SAM" id="MobiDB-lite"/>
    </source>
</evidence>
<dbReference type="GO" id="GO:0043565">
    <property type="term" value="F:sequence-specific DNA binding"/>
    <property type="evidence" value="ECO:0007669"/>
    <property type="project" value="InterPro"/>
</dbReference>
<dbReference type="Pfam" id="PF12833">
    <property type="entry name" value="HTH_18"/>
    <property type="match status" value="2"/>
</dbReference>
<feature type="domain" description="HTH araC/xylS-type" evidence="5">
    <location>
        <begin position="158"/>
        <end position="256"/>
    </location>
</feature>
<dbReference type="eggNOG" id="COG4977">
    <property type="taxonomic scope" value="Bacteria"/>
</dbReference>
<evidence type="ECO:0000256" key="2">
    <source>
        <dbReference type="ARBA" id="ARBA00023125"/>
    </source>
</evidence>
<gene>
    <name evidence="6" type="ordered locus">Sgly_1218</name>
</gene>
<dbReference type="GO" id="GO:0003700">
    <property type="term" value="F:DNA-binding transcription factor activity"/>
    <property type="evidence" value="ECO:0007669"/>
    <property type="project" value="InterPro"/>
</dbReference>
<dbReference type="SUPFAM" id="SSF46689">
    <property type="entry name" value="Homeodomain-like"/>
    <property type="match status" value="3"/>
</dbReference>
<dbReference type="RefSeq" id="WP_013624405.1">
    <property type="nucleotide sequence ID" value="NC_015172.1"/>
</dbReference>
<dbReference type="AlphaFoldDB" id="F0SUP2"/>
<dbReference type="Gene3D" id="1.10.10.60">
    <property type="entry name" value="Homeodomain-like"/>
    <property type="match status" value="3"/>
</dbReference>
<keyword evidence="7" id="KW-1185">Reference proteome</keyword>
<keyword evidence="3" id="KW-0804">Transcription</keyword>
<name>F0SUP2_SYNGF</name>
<accession>F0SUP2</accession>
<evidence type="ECO:0000313" key="6">
    <source>
        <dbReference type="EMBL" id="ADY55535.1"/>
    </source>
</evidence>
<sequence length="530" mass="60813">MSDHDCCSEQATLPFSAPLEQWKSLFSVLELFPIPLEVFSADGISRFVNQAFVDTLHINAEQLVGKFNVLEDPYLNGILGLEKDLRQVFAGKAFSFRDLKAPFEEIGRRYHSLKARPVADNLYQEVICFPLRSPDESVSGVIAMFMTKQVCQARLDAIRVREYIKVHWLDDFDLDQISKAVGMSQDHMARVFKKWIGMTPYTYYQELKIEKIKEALRNQHLSVARAFASCGADYSGGLAEAFKHKVGMTPTQYRRMLQGFDSAGSQNPGTRPGERHEQKEPLFAPRFTSEKIELLYQVLEYFPLPIKVFAPDGYVAFANHVILEMWNISDPSQIVGRYNLLRDSVTNDRLGLRDYVQRTFRGEIVLVPDVKVPLEDFAVWYKARDLGYDIESMYTDILSFPVQNNNGQITHIISVFLTTRVYQGQTDIARAKEYMENHWKEPFDIDRLTEAIAVSPSHLSRLFKKHTGIAPYNYYQELKVNHLKAALRDCNLSIAEAFVSCGFEYPGNCARFFKEKTGMTPSQYRKSVEK</sequence>
<dbReference type="Proteomes" id="UP000007488">
    <property type="component" value="Chromosome"/>
</dbReference>
<keyword evidence="2" id="KW-0238">DNA-binding</keyword>
<dbReference type="KEGG" id="sgy:Sgly_1218"/>
<reference evidence="7" key="2">
    <citation type="submission" date="2011-02" db="EMBL/GenBank/DDBJ databases">
        <title>The complete genome of Syntrophobotulus glycolicus DSM 8271.</title>
        <authorList>
            <person name="Lucas S."/>
            <person name="Copeland A."/>
            <person name="Lapidus A."/>
            <person name="Bruce D."/>
            <person name="Goodwin L."/>
            <person name="Pitluck S."/>
            <person name="Kyrpides N."/>
            <person name="Mavromatis K."/>
            <person name="Pagani I."/>
            <person name="Ivanova N."/>
            <person name="Mikhailova N."/>
            <person name="Chertkov O."/>
            <person name="Held B."/>
            <person name="Detter J.C."/>
            <person name="Tapia R."/>
            <person name="Han C."/>
            <person name="Land M."/>
            <person name="Hauser L."/>
            <person name="Markowitz V."/>
            <person name="Cheng J.-F."/>
            <person name="Hugenholtz P."/>
            <person name="Woyke T."/>
            <person name="Wu D."/>
            <person name="Spring S."/>
            <person name="Schroeder M."/>
            <person name="Brambilla E."/>
            <person name="Klenk H.-P."/>
            <person name="Eisen J.A."/>
        </authorList>
    </citation>
    <scope>NUCLEOTIDE SEQUENCE [LARGE SCALE GENOMIC DNA]</scope>
    <source>
        <strain evidence="7">DSM 8271 / FlGlyR</strain>
    </source>
</reference>
<dbReference type="PANTHER" id="PTHR43280:SF2">
    <property type="entry name" value="HTH-TYPE TRANSCRIPTIONAL REGULATOR EXSA"/>
    <property type="match status" value="1"/>
</dbReference>
<keyword evidence="1" id="KW-0805">Transcription regulation</keyword>
<evidence type="ECO:0000313" key="7">
    <source>
        <dbReference type="Proteomes" id="UP000007488"/>
    </source>
</evidence>
<dbReference type="InterPro" id="IPR018060">
    <property type="entry name" value="HTH_AraC"/>
</dbReference>
<proteinExistence type="predicted"/>
<evidence type="ECO:0000259" key="5">
    <source>
        <dbReference type="PROSITE" id="PS01124"/>
    </source>
</evidence>
<dbReference type="InterPro" id="IPR009057">
    <property type="entry name" value="Homeodomain-like_sf"/>
</dbReference>
<evidence type="ECO:0000256" key="3">
    <source>
        <dbReference type="ARBA" id="ARBA00023163"/>
    </source>
</evidence>